<comment type="subunit">
    <text evidence="2 11">Homodimer.</text>
</comment>
<dbReference type="FunFam" id="3.40.50.10860:FF:000005">
    <property type="entry name" value="C-1-tetrahydrofolate synthase, cytoplasmic, putative"/>
    <property type="match status" value="1"/>
</dbReference>
<dbReference type="HAMAP" id="MF_01576">
    <property type="entry name" value="THF_DHG_CYH"/>
    <property type="match status" value="1"/>
</dbReference>
<protein>
    <recommendedName>
        <fullName evidence="11">Bifunctional protein FolD</fullName>
    </recommendedName>
    <domain>
        <recommendedName>
            <fullName evidence="11">Methylenetetrahydrofolate dehydrogenase</fullName>
            <ecNumber evidence="11">1.5.1.5</ecNumber>
        </recommendedName>
    </domain>
    <domain>
        <recommendedName>
            <fullName evidence="11">Methenyltetrahydrofolate cyclohydrolase</fullName>
            <ecNumber evidence="11">3.5.4.9</ecNumber>
        </recommendedName>
    </domain>
</protein>
<feature type="binding site" evidence="11">
    <location>
        <begin position="165"/>
        <end position="167"/>
    </location>
    <ligand>
        <name>NADP(+)</name>
        <dbReference type="ChEBI" id="CHEBI:58349"/>
    </ligand>
</feature>
<dbReference type="InterPro" id="IPR000672">
    <property type="entry name" value="THF_DH/CycHdrlase"/>
</dbReference>
<dbReference type="GO" id="GO:0035999">
    <property type="term" value="P:tetrahydrofolate interconversion"/>
    <property type="evidence" value="ECO:0007669"/>
    <property type="project" value="UniProtKB-UniRule"/>
</dbReference>
<comment type="similarity">
    <text evidence="11">Belongs to the tetrahydrofolate dehydrogenase/cyclohydrolase family.</text>
</comment>
<sequence length="283" mass="29719">MQEHKLMLIDGKAIALEIGERIQGEIAAGSLDLTLLVVQVGNNPASTSFIKMKRAFAERVGIKVALEQLPESVSTGELVRLIEKANTDKKISGIIVQLPLPANINTREVLDAIAPVKDPDLLSSESQARFAAGESEILPPVVAAISQIFDNYQVAIDLANIAIVGYGQLVGQPVGKWLQNMGIDFALITSENENPEAILSKADIIISGVGKPGLIKPNMIKDEVVLIDAGTSEAGGVMKGDADPRCAEVASLMTPVPGGVGPVAVAKLFENLLALSLSGETAQ</sequence>
<keyword evidence="10 11" id="KW-0511">Multifunctional enzyme</keyword>
<dbReference type="InterPro" id="IPR036291">
    <property type="entry name" value="NAD(P)-bd_dom_sf"/>
</dbReference>
<dbReference type="GO" id="GO:0004488">
    <property type="term" value="F:methylenetetrahydrofolate dehydrogenase (NADP+) activity"/>
    <property type="evidence" value="ECO:0007669"/>
    <property type="project" value="UniProtKB-UniRule"/>
</dbReference>
<evidence type="ECO:0000256" key="7">
    <source>
        <dbReference type="ARBA" id="ARBA00023002"/>
    </source>
</evidence>
<reference evidence="14 15" key="1">
    <citation type="journal article" date="2016" name="Nat. Commun.">
        <title>Thousands of microbial genomes shed light on interconnected biogeochemical processes in an aquifer system.</title>
        <authorList>
            <person name="Anantharaman K."/>
            <person name="Brown C.T."/>
            <person name="Hug L.A."/>
            <person name="Sharon I."/>
            <person name="Castelle C.J."/>
            <person name="Probst A.J."/>
            <person name="Thomas B.C."/>
            <person name="Singh A."/>
            <person name="Wilkins M.J."/>
            <person name="Karaoz U."/>
            <person name="Brodie E.L."/>
            <person name="Williams K.H."/>
            <person name="Hubbard S.S."/>
            <person name="Banfield J.F."/>
        </authorList>
    </citation>
    <scope>NUCLEOTIDE SEQUENCE [LARGE SCALE GENOMIC DNA]</scope>
</reference>
<evidence type="ECO:0000256" key="10">
    <source>
        <dbReference type="ARBA" id="ARBA00023268"/>
    </source>
</evidence>
<dbReference type="SUPFAM" id="SSF53223">
    <property type="entry name" value="Aminoacid dehydrogenase-like, N-terminal domain"/>
    <property type="match status" value="1"/>
</dbReference>
<dbReference type="Pfam" id="PF02882">
    <property type="entry name" value="THF_DHG_CYH_C"/>
    <property type="match status" value="1"/>
</dbReference>
<evidence type="ECO:0000256" key="4">
    <source>
        <dbReference type="ARBA" id="ARBA00022755"/>
    </source>
</evidence>
<keyword evidence="3 11" id="KW-0554">One-carbon metabolism</keyword>
<dbReference type="Gene3D" id="3.40.50.720">
    <property type="entry name" value="NAD(P)-binding Rossmann-like Domain"/>
    <property type="match status" value="1"/>
</dbReference>
<dbReference type="InterPro" id="IPR046346">
    <property type="entry name" value="Aminoacid_DH-like_N_sf"/>
</dbReference>
<gene>
    <name evidence="11" type="primary">folD</name>
    <name evidence="14" type="ORF">A3I39_02590</name>
</gene>
<evidence type="ECO:0000313" key="15">
    <source>
        <dbReference type="Proteomes" id="UP000178155"/>
    </source>
</evidence>
<comment type="pathway">
    <text evidence="1 11">One-carbon metabolism; tetrahydrofolate interconversion.</text>
</comment>
<evidence type="ECO:0000256" key="11">
    <source>
        <dbReference type="HAMAP-Rule" id="MF_01576"/>
    </source>
</evidence>
<evidence type="ECO:0000259" key="12">
    <source>
        <dbReference type="Pfam" id="PF00763"/>
    </source>
</evidence>
<evidence type="ECO:0000313" key="14">
    <source>
        <dbReference type="EMBL" id="OGN33137.1"/>
    </source>
</evidence>
<keyword evidence="11" id="KW-0028">Amino-acid biosynthesis</keyword>
<evidence type="ECO:0000256" key="3">
    <source>
        <dbReference type="ARBA" id="ARBA00022563"/>
    </source>
</evidence>
<evidence type="ECO:0000256" key="6">
    <source>
        <dbReference type="ARBA" id="ARBA00022857"/>
    </source>
</evidence>
<comment type="function">
    <text evidence="11">Catalyzes the oxidation of 5,10-methylenetetrahydrofolate to 5,10-methenyltetrahydrofolate and then the hydrolysis of 5,10-methenyltetrahydrofolate to 10-formyltetrahydrofolate.</text>
</comment>
<name>A0A1F8H6C7_9BACT</name>
<dbReference type="InterPro" id="IPR020630">
    <property type="entry name" value="THF_DH/CycHdrlase_cat_dom"/>
</dbReference>
<feature type="domain" description="Tetrahydrofolate dehydrogenase/cyclohydrolase NAD(P)-binding" evidence="13">
    <location>
        <begin position="142"/>
        <end position="274"/>
    </location>
</feature>
<keyword evidence="9 11" id="KW-0486">Methionine biosynthesis</keyword>
<dbReference type="PANTHER" id="PTHR48099:SF5">
    <property type="entry name" value="C-1-TETRAHYDROFOLATE SYNTHASE, CYTOPLASMIC"/>
    <property type="match status" value="1"/>
</dbReference>
<accession>A0A1F8H6C7</accession>
<dbReference type="EC" id="1.5.1.5" evidence="11"/>
<dbReference type="GO" id="GO:0009086">
    <property type="term" value="P:methionine biosynthetic process"/>
    <property type="evidence" value="ECO:0007669"/>
    <property type="project" value="UniProtKB-KW"/>
</dbReference>
<dbReference type="EMBL" id="MGKW01000037">
    <property type="protein sequence ID" value="OGN33137.1"/>
    <property type="molecule type" value="Genomic_DNA"/>
</dbReference>
<evidence type="ECO:0000256" key="2">
    <source>
        <dbReference type="ARBA" id="ARBA00011738"/>
    </source>
</evidence>
<evidence type="ECO:0000259" key="13">
    <source>
        <dbReference type="Pfam" id="PF02882"/>
    </source>
</evidence>
<keyword evidence="8 11" id="KW-0368">Histidine biosynthesis</keyword>
<keyword evidence="4 11" id="KW-0658">Purine biosynthesis</keyword>
<dbReference type="EC" id="3.5.4.9" evidence="11"/>
<keyword evidence="5 11" id="KW-0378">Hydrolase</keyword>
<proteinExistence type="inferred from homology"/>
<keyword evidence="6 11" id="KW-0521">NADP</keyword>
<dbReference type="AlphaFoldDB" id="A0A1F8H6C7"/>
<evidence type="ECO:0000256" key="8">
    <source>
        <dbReference type="ARBA" id="ARBA00023102"/>
    </source>
</evidence>
<comment type="catalytic activity">
    <reaction evidence="11">
        <text>(6R)-5,10-methylene-5,6,7,8-tetrahydrofolate + NADP(+) = (6R)-5,10-methenyltetrahydrofolate + NADPH</text>
        <dbReference type="Rhea" id="RHEA:22812"/>
        <dbReference type="ChEBI" id="CHEBI:15636"/>
        <dbReference type="ChEBI" id="CHEBI:57455"/>
        <dbReference type="ChEBI" id="CHEBI:57783"/>
        <dbReference type="ChEBI" id="CHEBI:58349"/>
        <dbReference type="EC" id="1.5.1.5"/>
    </reaction>
</comment>
<dbReference type="Proteomes" id="UP000178155">
    <property type="component" value="Unassembled WGS sequence"/>
</dbReference>
<organism evidence="14 15">
    <name type="scientific">Candidatus Yanofskybacteria bacterium RIFCSPLOWO2_02_FULL_47_9b</name>
    <dbReference type="NCBI Taxonomy" id="1802708"/>
    <lineage>
        <taxon>Bacteria</taxon>
        <taxon>Candidatus Yanofskyibacteriota</taxon>
    </lineage>
</organism>
<dbReference type="SUPFAM" id="SSF51735">
    <property type="entry name" value="NAD(P)-binding Rossmann-fold domains"/>
    <property type="match status" value="1"/>
</dbReference>
<comment type="caution">
    <text evidence="14">The sequence shown here is derived from an EMBL/GenBank/DDBJ whole genome shotgun (WGS) entry which is preliminary data.</text>
</comment>
<dbReference type="PRINTS" id="PR00085">
    <property type="entry name" value="THFDHDRGNASE"/>
</dbReference>
<dbReference type="Gene3D" id="3.40.50.10860">
    <property type="entry name" value="Leucine Dehydrogenase, chain A, domain 1"/>
    <property type="match status" value="1"/>
</dbReference>
<dbReference type="PANTHER" id="PTHR48099">
    <property type="entry name" value="C-1-TETRAHYDROFOLATE SYNTHASE, CYTOPLASMIC-RELATED"/>
    <property type="match status" value="1"/>
</dbReference>
<keyword evidence="7 11" id="KW-0560">Oxidoreductase</keyword>
<evidence type="ECO:0000256" key="5">
    <source>
        <dbReference type="ARBA" id="ARBA00022801"/>
    </source>
</evidence>
<evidence type="ECO:0000256" key="1">
    <source>
        <dbReference type="ARBA" id="ARBA00004777"/>
    </source>
</evidence>
<dbReference type="GO" id="GO:0005829">
    <property type="term" value="C:cytosol"/>
    <property type="evidence" value="ECO:0007669"/>
    <property type="project" value="TreeGrafter"/>
</dbReference>
<dbReference type="InterPro" id="IPR020631">
    <property type="entry name" value="THF_DH/CycHdrlase_NAD-bd_dom"/>
</dbReference>
<dbReference type="GO" id="GO:0000105">
    <property type="term" value="P:L-histidine biosynthetic process"/>
    <property type="evidence" value="ECO:0007669"/>
    <property type="project" value="UniProtKB-KW"/>
</dbReference>
<comment type="caution">
    <text evidence="11">Lacks conserved residue(s) required for the propagation of feature annotation.</text>
</comment>
<evidence type="ECO:0000256" key="9">
    <source>
        <dbReference type="ARBA" id="ARBA00023167"/>
    </source>
</evidence>
<dbReference type="GO" id="GO:0004477">
    <property type="term" value="F:methenyltetrahydrofolate cyclohydrolase activity"/>
    <property type="evidence" value="ECO:0007669"/>
    <property type="project" value="UniProtKB-UniRule"/>
</dbReference>
<dbReference type="GO" id="GO:0006164">
    <property type="term" value="P:purine nucleotide biosynthetic process"/>
    <property type="evidence" value="ECO:0007669"/>
    <property type="project" value="UniProtKB-KW"/>
</dbReference>
<comment type="catalytic activity">
    <reaction evidence="11">
        <text>(6R)-5,10-methenyltetrahydrofolate + H2O = (6R)-10-formyltetrahydrofolate + H(+)</text>
        <dbReference type="Rhea" id="RHEA:23700"/>
        <dbReference type="ChEBI" id="CHEBI:15377"/>
        <dbReference type="ChEBI" id="CHEBI:15378"/>
        <dbReference type="ChEBI" id="CHEBI:57455"/>
        <dbReference type="ChEBI" id="CHEBI:195366"/>
        <dbReference type="EC" id="3.5.4.9"/>
    </reaction>
</comment>
<feature type="binding site" evidence="11">
    <location>
        <position position="231"/>
    </location>
    <ligand>
        <name>NADP(+)</name>
        <dbReference type="ChEBI" id="CHEBI:58349"/>
    </ligand>
</feature>
<feature type="domain" description="Tetrahydrofolate dehydrogenase/cyclohydrolase catalytic" evidence="12">
    <location>
        <begin position="9"/>
        <end position="120"/>
    </location>
</feature>
<dbReference type="Pfam" id="PF00763">
    <property type="entry name" value="THF_DHG_CYH"/>
    <property type="match status" value="1"/>
</dbReference>
<dbReference type="UniPathway" id="UPA00193"/>